<dbReference type="InterPro" id="IPR009001">
    <property type="entry name" value="Transl_elong_EF1A/Init_IF2_C"/>
</dbReference>
<dbReference type="Proteomes" id="UP000663855">
    <property type="component" value="Unassembled WGS sequence"/>
</dbReference>
<dbReference type="PANTHER" id="PTHR43721:SF3">
    <property type="entry name" value="GTP-BINDING PROTEIN 2"/>
    <property type="match status" value="1"/>
</dbReference>
<dbReference type="GO" id="GO:0003746">
    <property type="term" value="F:translation elongation factor activity"/>
    <property type="evidence" value="ECO:0007669"/>
    <property type="project" value="TreeGrafter"/>
</dbReference>
<evidence type="ECO:0000313" key="7">
    <source>
        <dbReference type="EMBL" id="CAF1680726.1"/>
    </source>
</evidence>
<dbReference type="InterPro" id="IPR050055">
    <property type="entry name" value="EF-Tu_GTPase"/>
</dbReference>
<dbReference type="EMBL" id="CAJNOV010001073">
    <property type="protein sequence ID" value="CAF1047811.1"/>
    <property type="molecule type" value="Genomic_DNA"/>
</dbReference>
<dbReference type="PANTHER" id="PTHR43721">
    <property type="entry name" value="ELONGATION FACTOR TU-RELATED"/>
    <property type="match status" value="1"/>
</dbReference>
<dbReference type="EMBL" id="CAJOBH010002584">
    <property type="protein sequence ID" value="CAF3914009.1"/>
    <property type="molecule type" value="Genomic_DNA"/>
</dbReference>
<sequence>MSNQDPTSTNNRRTKSNFNKINQHVTSLFDSTDVEDDNEQVPRSPFVLTGLPPEPQEGNIEYKLKLIDPNPYRLEHLITQMNWRLQEGQGEALYEIGVEDCGTLSGVSSEELEASLTTLKTMADRLGASITILHERTLENDRHIVEVLIRKVPDDQHFIDLRVAVLGTVDSGKSSVVGVCTHGELDNGRGRARLNLFRHLHEIQSGRTSSITHEILGFNNLGESVDYGCCRTANEICNRSTKIITFIDLAGHKKYMKTTLFGLAAHAADFAMLCVDAPSSVVDTTREHFSYARTLDVPVFVVINKTDLCSKTSIQQTITCLTYLLKHRNSSTQFRPYVVQREEDLVKAADMFVEKCICPIFAVSCVTGENIDLLKKFLNILPPRLSTKDQERLSSLPVEYRIDEIYRNNVSGAAVVGGILKSGSIREGEDYLVGPLVDGKFLPVQVTTIQRCRVPRRIVRSGQAASLSLLHIGGSRLRKGMVLVSSTSSPEACFEFVAEIYLSMHHTNTPIRKGFETTVQIESIRQTVLIIEMDKEELHANKQAIVTFRFRNRCEYVLEGSRLIFRSGQQTKGSGRVIKVLRQIQE</sequence>
<dbReference type="CDD" id="cd04165">
    <property type="entry name" value="GTPBP1_like"/>
    <property type="match status" value="1"/>
</dbReference>
<comment type="caution">
    <text evidence="7">The sequence shown here is derived from an EMBL/GenBank/DDBJ whole genome shotgun (WGS) entry which is preliminary data.</text>
</comment>
<evidence type="ECO:0000313" key="6">
    <source>
        <dbReference type="EMBL" id="CAF1047811.1"/>
    </source>
</evidence>
<dbReference type="InterPro" id="IPR009000">
    <property type="entry name" value="Transl_B-barrel_sf"/>
</dbReference>
<dbReference type="Pfam" id="PF00009">
    <property type="entry name" value="GTP_EFTU"/>
    <property type="match status" value="1"/>
</dbReference>
<feature type="region of interest" description="Disordered" evidence="4">
    <location>
        <begin position="1"/>
        <end position="54"/>
    </location>
</feature>
<dbReference type="FunFam" id="3.40.50.300:FF:000091">
    <property type="entry name" value="Probable GTP-binding protein 1"/>
    <property type="match status" value="1"/>
</dbReference>
<accession>A0A816GXY3</accession>
<dbReference type="Proteomes" id="UP000663824">
    <property type="component" value="Unassembled WGS sequence"/>
</dbReference>
<dbReference type="InterPro" id="IPR035531">
    <property type="entry name" value="GTPBP1-like"/>
</dbReference>
<dbReference type="Gene3D" id="2.40.30.10">
    <property type="entry name" value="Translation factors"/>
    <property type="match status" value="1"/>
</dbReference>
<evidence type="ECO:0000256" key="1">
    <source>
        <dbReference type="ARBA" id="ARBA00007249"/>
    </source>
</evidence>
<dbReference type="GO" id="GO:0003924">
    <property type="term" value="F:GTPase activity"/>
    <property type="evidence" value="ECO:0007669"/>
    <property type="project" value="InterPro"/>
</dbReference>
<dbReference type="CDD" id="cd03708">
    <property type="entry name" value="GTPBP_III"/>
    <property type="match status" value="1"/>
</dbReference>
<protein>
    <recommendedName>
        <fullName evidence="5">Tr-type G domain-containing protein</fullName>
    </recommendedName>
</protein>
<dbReference type="EMBL" id="CAJOBJ010001518">
    <property type="protein sequence ID" value="CAF3883121.1"/>
    <property type="molecule type" value="Genomic_DNA"/>
</dbReference>
<dbReference type="EMBL" id="CAJNRE010015559">
    <property type="protein sequence ID" value="CAF2138483.1"/>
    <property type="molecule type" value="Genomic_DNA"/>
</dbReference>
<evidence type="ECO:0000313" key="10">
    <source>
        <dbReference type="EMBL" id="CAF3914009.1"/>
    </source>
</evidence>
<dbReference type="PROSITE" id="PS51722">
    <property type="entry name" value="G_TR_2"/>
    <property type="match status" value="1"/>
</dbReference>
<keyword evidence="2" id="KW-0547">Nucleotide-binding</keyword>
<dbReference type="Proteomes" id="UP000663834">
    <property type="component" value="Unassembled WGS sequence"/>
</dbReference>
<dbReference type="EMBL" id="CAJNOW010020656">
    <property type="protein sequence ID" value="CAF1680726.1"/>
    <property type="molecule type" value="Genomic_DNA"/>
</dbReference>
<dbReference type="InterPro" id="IPR000795">
    <property type="entry name" value="T_Tr_GTP-bd_dom"/>
</dbReference>
<evidence type="ECO:0000256" key="2">
    <source>
        <dbReference type="ARBA" id="ARBA00022741"/>
    </source>
</evidence>
<dbReference type="Proteomes" id="UP000681967">
    <property type="component" value="Unassembled WGS sequence"/>
</dbReference>
<dbReference type="GO" id="GO:0005525">
    <property type="term" value="F:GTP binding"/>
    <property type="evidence" value="ECO:0007669"/>
    <property type="project" value="UniProtKB-KW"/>
</dbReference>
<dbReference type="CDD" id="cd03694">
    <property type="entry name" value="GTPBP_II"/>
    <property type="match status" value="1"/>
</dbReference>
<reference evidence="7" key="1">
    <citation type="submission" date="2021-02" db="EMBL/GenBank/DDBJ databases">
        <authorList>
            <person name="Nowell W R."/>
        </authorList>
    </citation>
    <scope>NUCLEOTIDE SEQUENCE</scope>
</reference>
<feature type="compositionally biased region" description="Polar residues" evidence="4">
    <location>
        <begin position="1"/>
        <end position="30"/>
    </location>
</feature>
<dbReference type="SUPFAM" id="SSF52540">
    <property type="entry name" value="P-loop containing nucleoside triphosphate hydrolases"/>
    <property type="match status" value="1"/>
</dbReference>
<name>A0A816GXY3_9BILA</name>
<dbReference type="OrthoDB" id="248233at2759"/>
<proteinExistence type="inferred from homology"/>
<keyword evidence="3" id="KW-0342">GTP-binding</keyword>
<dbReference type="AlphaFoldDB" id="A0A816GXY3"/>
<feature type="domain" description="Tr-type G" evidence="5">
    <location>
        <begin position="158"/>
        <end position="386"/>
    </location>
</feature>
<evidence type="ECO:0000256" key="4">
    <source>
        <dbReference type="SAM" id="MobiDB-lite"/>
    </source>
</evidence>
<dbReference type="InterPro" id="IPR027417">
    <property type="entry name" value="P-loop_NTPase"/>
</dbReference>
<evidence type="ECO:0000313" key="8">
    <source>
        <dbReference type="EMBL" id="CAF2138483.1"/>
    </source>
</evidence>
<comment type="similarity">
    <text evidence="1">Belongs to the TRAFAC class translation factor GTPase superfamily. Classic translation factor GTPase family. EF-Tu/EF-1A subfamily.</text>
</comment>
<dbReference type="Proteomes" id="UP000681720">
    <property type="component" value="Unassembled WGS sequence"/>
</dbReference>
<organism evidence="7 11">
    <name type="scientific">Rotaria magnacalcarata</name>
    <dbReference type="NCBI Taxonomy" id="392030"/>
    <lineage>
        <taxon>Eukaryota</taxon>
        <taxon>Metazoa</taxon>
        <taxon>Spiralia</taxon>
        <taxon>Gnathifera</taxon>
        <taxon>Rotifera</taxon>
        <taxon>Eurotatoria</taxon>
        <taxon>Bdelloidea</taxon>
        <taxon>Philodinida</taxon>
        <taxon>Philodinidae</taxon>
        <taxon>Rotaria</taxon>
    </lineage>
</organism>
<evidence type="ECO:0000313" key="9">
    <source>
        <dbReference type="EMBL" id="CAF3883121.1"/>
    </source>
</evidence>
<gene>
    <name evidence="10" type="ORF">BYL167_LOCUS9138</name>
    <name evidence="6" type="ORF">CJN711_LOCUS4595</name>
    <name evidence="9" type="ORF">GIL414_LOCUS5647</name>
    <name evidence="7" type="ORF">KQP761_LOCUS36512</name>
    <name evidence="8" type="ORF">MBJ925_LOCUS29051</name>
</gene>
<evidence type="ECO:0000259" key="5">
    <source>
        <dbReference type="PROSITE" id="PS51722"/>
    </source>
</evidence>
<evidence type="ECO:0000313" key="11">
    <source>
        <dbReference type="Proteomes" id="UP000663834"/>
    </source>
</evidence>
<dbReference type="SUPFAM" id="SSF50447">
    <property type="entry name" value="Translation proteins"/>
    <property type="match status" value="1"/>
</dbReference>
<evidence type="ECO:0000256" key="3">
    <source>
        <dbReference type="ARBA" id="ARBA00023134"/>
    </source>
</evidence>
<dbReference type="SUPFAM" id="SSF50465">
    <property type="entry name" value="EF-Tu/eEF-1alpha/eIF2-gamma C-terminal domain"/>
    <property type="match status" value="1"/>
</dbReference>
<dbReference type="Gene3D" id="3.40.50.300">
    <property type="entry name" value="P-loop containing nucleotide triphosphate hydrolases"/>
    <property type="match status" value="1"/>
</dbReference>